<feature type="compositionally biased region" description="Low complexity" evidence="1">
    <location>
        <begin position="1156"/>
        <end position="1174"/>
    </location>
</feature>
<keyword evidence="3" id="KW-1185">Reference proteome</keyword>
<feature type="compositionally biased region" description="Gly residues" evidence="1">
    <location>
        <begin position="1289"/>
        <end position="1300"/>
    </location>
</feature>
<feature type="region of interest" description="Disordered" evidence="1">
    <location>
        <begin position="1249"/>
        <end position="1568"/>
    </location>
</feature>
<feature type="region of interest" description="Disordered" evidence="1">
    <location>
        <begin position="1"/>
        <end position="142"/>
    </location>
</feature>
<feature type="compositionally biased region" description="Acidic residues" evidence="1">
    <location>
        <begin position="854"/>
        <end position="869"/>
    </location>
</feature>
<feature type="compositionally biased region" description="Polar residues" evidence="1">
    <location>
        <begin position="1338"/>
        <end position="1349"/>
    </location>
</feature>
<feature type="compositionally biased region" description="Polar residues" evidence="1">
    <location>
        <begin position="774"/>
        <end position="784"/>
    </location>
</feature>
<feature type="compositionally biased region" description="Low complexity" evidence="1">
    <location>
        <begin position="621"/>
        <end position="639"/>
    </location>
</feature>
<feature type="compositionally biased region" description="Low complexity" evidence="1">
    <location>
        <begin position="959"/>
        <end position="976"/>
    </location>
</feature>
<feature type="compositionally biased region" description="Polar residues" evidence="1">
    <location>
        <begin position="1545"/>
        <end position="1554"/>
    </location>
</feature>
<protein>
    <recommendedName>
        <fullName evidence="4">Chromo domain-containing protein</fullName>
    </recommendedName>
</protein>
<dbReference type="Proteomes" id="UP001176517">
    <property type="component" value="Unassembled WGS sequence"/>
</dbReference>
<accession>A0AAN6JRG5</accession>
<feature type="compositionally biased region" description="Low complexity" evidence="1">
    <location>
        <begin position="1223"/>
        <end position="1236"/>
    </location>
</feature>
<feature type="compositionally biased region" description="Low complexity" evidence="1">
    <location>
        <begin position="664"/>
        <end position="674"/>
    </location>
</feature>
<gene>
    <name evidence="2" type="ORF">OC846_005688</name>
</gene>
<feature type="region of interest" description="Disordered" evidence="1">
    <location>
        <begin position="460"/>
        <end position="494"/>
    </location>
</feature>
<comment type="caution">
    <text evidence="2">The sequence shown here is derived from an EMBL/GenBank/DDBJ whole genome shotgun (WGS) entry which is preliminary data.</text>
</comment>
<feature type="region of interest" description="Disordered" evidence="1">
    <location>
        <begin position="247"/>
        <end position="272"/>
    </location>
</feature>
<dbReference type="SUPFAM" id="SSF54160">
    <property type="entry name" value="Chromo domain-like"/>
    <property type="match status" value="1"/>
</dbReference>
<feature type="compositionally biased region" description="Acidic residues" evidence="1">
    <location>
        <begin position="66"/>
        <end position="94"/>
    </location>
</feature>
<feature type="compositionally biased region" description="Low complexity" evidence="1">
    <location>
        <begin position="1190"/>
        <end position="1204"/>
    </location>
</feature>
<evidence type="ECO:0008006" key="4">
    <source>
        <dbReference type="Google" id="ProtNLM"/>
    </source>
</evidence>
<organism evidence="2 3">
    <name type="scientific">Tilletia horrida</name>
    <dbReference type="NCBI Taxonomy" id="155126"/>
    <lineage>
        <taxon>Eukaryota</taxon>
        <taxon>Fungi</taxon>
        <taxon>Dikarya</taxon>
        <taxon>Basidiomycota</taxon>
        <taxon>Ustilaginomycotina</taxon>
        <taxon>Exobasidiomycetes</taxon>
        <taxon>Tilletiales</taxon>
        <taxon>Tilletiaceae</taxon>
        <taxon>Tilletia</taxon>
    </lineage>
</organism>
<feature type="compositionally biased region" description="Polar residues" evidence="1">
    <location>
        <begin position="1363"/>
        <end position="1396"/>
    </location>
</feature>
<feature type="region of interest" description="Disordered" evidence="1">
    <location>
        <begin position="954"/>
        <end position="983"/>
    </location>
</feature>
<feature type="compositionally biased region" description="Polar residues" evidence="1">
    <location>
        <begin position="648"/>
        <end position="663"/>
    </location>
</feature>
<feature type="compositionally biased region" description="Basic residues" evidence="1">
    <location>
        <begin position="40"/>
        <end position="54"/>
    </location>
</feature>
<feature type="compositionally biased region" description="Basic residues" evidence="1">
    <location>
        <begin position="98"/>
        <end position="109"/>
    </location>
</feature>
<feature type="region of interest" description="Disordered" evidence="1">
    <location>
        <begin position="621"/>
        <end position="674"/>
    </location>
</feature>
<feature type="compositionally biased region" description="Low complexity" evidence="1">
    <location>
        <begin position="1092"/>
        <end position="1116"/>
    </location>
</feature>
<feature type="compositionally biased region" description="Gly residues" evidence="1">
    <location>
        <begin position="1414"/>
        <end position="1445"/>
    </location>
</feature>
<feature type="region of interest" description="Disordered" evidence="1">
    <location>
        <begin position="821"/>
        <end position="913"/>
    </location>
</feature>
<feature type="compositionally biased region" description="Low complexity" evidence="1">
    <location>
        <begin position="900"/>
        <end position="913"/>
    </location>
</feature>
<evidence type="ECO:0000313" key="2">
    <source>
        <dbReference type="EMBL" id="KAK0545398.1"/>
    </source>
</evidence>
<feature type="compositionally biased region" description="Low complexity" evidence="1">
    <location>
        <begin position="22"/>
        <end position="38"/>
    </location>
</feature>
<evidence type="ECO:0000256" key="1">
    <source>
        <dbReference type="SAM" id="MobiDB-lite"/>
    </source>
</evidence>
<dbReference type="InterPro" id="IPR016197">
    <property type="entry name" value="Chromo-like_dom_sf"/>
</dbReference>
<feature type="region of interest" description="Disordered" evidence="1">
    <location>
        <begin position="1052"/>
        <end position="1236"/>
    </location>
</feature>
<feature type="region of interest" description="Disordered" evidence="1">
    <location>
        <begin position="323"/>
        <end position="438"/>
    </location>
</feature>
<feature type="compositionally biased region" description="Polar residues" evidence="1">
    <location>
        <begin position="1205"/>
        <end position="1214"/>
    </location>
</feature>
<feature type="region of interest" description="Disordered" evidence="1">
    <location>
        <begin position="521"/>
        <end position="571"/>
    </location>
</feature>
<reference evidence="2" key="1">
    <citation type="journal article" date="2023" name="PhytoFront">
        <title>Draft Genome Resources of Seven Strains of Tilletia horrida, Causal Agent of Kernel Smut of Rice.</title>
        <authorList>
            <person name="Khanal S."/>
            <person name="Antony Babu S."/>
            <person name="Zhou X.G."/>
        </authorList>
    </citation>
    <scope>NUCLEOTIDE SEQUENCE</scope>
    <source>
        <strain evidence="2">TX6</strain>
    </source>
</reference>
<dbReference type="EMBL" id="JAPDMZ010000233">
    <property type="protein sequence ID" value="KAK0545398.1"/>
    <property type="molecule type" value="Genomic_DNA"/>
</dbReference>
<evidence type="ECO:0000313" key="3">
    <source>
        <dbReference type="Proteomes" id="UP001176517"/>
    </source>
</evidence>
<sequence>MCSKRKAVPASAASPNKKVKGKTSASSSAPSSAKATPTRPKPKPLNKSAGKRRAASPSESSYNDDTSVDELESDDDDPKEVDEEGSDGSWAEDEATPKKGKGKGKKRANPVKPGARGTGRARGGGRAHGRTGAGSSAPAAPVRQFKMIGDQIDPLDELADADSDASLASWNEEDRDTWEPILSSIDRSPVPVAHILRFRRHPKRDFPQYRVMWSNIPIYGTTWEDETIFQAGQGAGEITQADMFWARHPGGRPPDVPRPQPGEPKQDVTYSDTDVQDFYGLDPEAHRHKRRKIRDAWRTDKHQLRKVKRTQVETVVRAAQAAAFAAGEPVPVLESDEEDELAGERLKRSPTKTTSARDPKPSTSKKATPRRGSSSSDSARPEPQLVIRTRTQAGLQPKPTAKRSAATKDKPRQPAPRKAGPASRVNAINKAPPVMPPARSYVKEPTVIVIDDSSDEEWAASNLASPKKTVVNGASATKRREHAESSEQAVQHVAPATSGISAASAVPTSTATIVSTVAQSTPATTTQPQNASSSASTSAVESNAAQDHKSSVPATAGDMPAAAQSSTSDRLKVESDVAPALFRDNAVDEALGLGQMYQTPALQDALRAAMRMADAIVAAENSGSTTPASPTAVASTTDSQAPLPPSTSNPVQTEAATLQPSTTVAPVASAPDVSAARQSSEVVASGYVENKGNEAVAVNSAASAQASESRESRVAQTSTENNNNNNDHDDNHLVSAGAAIATQRPSSPVTQKMEEADEEMNVRVKEEPNAAPHGSSSANASQHVSTDDADEFTPDVKPKLELLKTEAHEHPAEDAMALDEQATELAPSMPIEPEPVENPVENGGGREYQLELSPEPDEVDEEDEVDVDMDLGLASPHHAAEPVPTIDATSPPRAAEPNEIETATQEPPPTTANADTEAVVVAEAADVTMVNDDLWGGDSDDMDSEEVDRQIENVASADRTTNAAHQQTRTTAATGTSRGLKRGNMAMTAEDEELQKYLPKVPKNGPKASGLRRPTGIPGAAAMSSRIGSGPPPQPIPSNAAQLHLNKAVPLVNGSAPAARPAPPPVQVAAPSGPDPADLWDADLSMDNGNVPTATSSASAAPQPGPLLQQTAQPPAVDLADLWAADSMDTGTAEPFAPSTTNNAVNGDVQPPAAVPSASGNTASTAPPAASTANEYSRFEEAAQGWGDEAPAAAAPASVSNNASTWGGANSGPITNKAPPPANSSNPTASAWGAASSSAIDNDIAADLWGADDGGITQPAVSSGGWGDPSSAINRNAPPATGGQARQWGGSGGGSGGAGPNGYRNGPQGHSHGGGRYGEDSRAPARSPTNIGGGGGWSSQANPARSPTDPSGGWGGSGMNAARSPTTNTGGSWGSQPTSAQAQPSNWDTTSYSGPANNDRRVSSGTWGAPGNDTTGGGGAGAGAGGGYSDRGGRGSYRGGRGGFNSNGFQGSSARTPPGGAGYWGTGAYNSNGGRTPGPNGAYPGNKTPGDLNGGRTPGGRTPGSGRTTPGKASSGGRTPGGPSNWGAGPGESVSMSISIDAGNPPQQYVQQAPTPGHQAQAHMQMMQQQQQQQAQQQQQQQLQQQMQMQLQMQQQVIAIQTPTVDLRQQLTPFQQKRFDKWFNDSESETKLTVAHEATRAVLHFHVNDEMVKKITSSYVFIFKDNGGAEPKLAQHMVKVCKGGFRTVLDFDDRPFWTKDALIFIWRHAQDKLLTNTKPDAIAPFLNKAKRCSRLTFMVFGSEHPEVECKRSFEVVFPQTKRGGCLSFSLSGLLHHAYHADTKGKSLPSGQPPSLPVWKMAAKPPKNWRAVVHPWLIEAIRRCVKEGWQTQLFKAISFDYPIESRWLKELPDRIEKHITEMDAADTACGYGADLPEHDNVEELVLAVDKELLKSMHRTEMNHWEDERFDVVLTEGGSLLKLDEEAKAGVEVLRMDELKDFWAEIFK</sequence>
<feature type="compositionally biased region" description="Gly residues" evidence="1">
    <location>
        <begin position="1492"/>
        <end position="1503"/>
    </location>
</feature>
<name>A0AAN6JRG5_9BASI</name>
<feature type="region of interest" description="Disordered" evidence="1">
    <location>
        <begin position="699"/>
        <end position="799"/>
    </location>
</feature>
<feature type="compositionally biased region" description="Polar residues" evidence="1">
    <location>
        <begin position="361"/>
        <end position="378"/>
    </location>
</feature>
<feature type="compositionally biased region" description="Low complexity" evidence="1">
    <location>
        <begin position="521"/>
        <end position="545"/>
    </location>
</feature>
<feature type="region of interest" description="Disordered" evidence="1">
    <location>
        <begin position="997"/>
        <end position="1039"/>
    </location>
</feature>
<feature type="compositionally biased region" description="Low complexity" evidence="1">
    <location>
        <begin position="1558"/>
        <end position="1568"/>
    </location>
</feature>
<feature type="compositionally biased region" description="Pro residues" evidence="1">
    <location>
        <begin position="251"/>
        <end position="262"/>
    </location>
</feature>
<proteinExistence type="predicted"/>